<sequence>MTTASKSRIERRKAARSAVTLPDRPTSIISFTEGENGGFTVNMGLHGARMEALDPGKSHPLSIVDVVALALNTLVRGEHPALIEAMSLVSETLRNVNAQIDAGEDVDAAVAAGNEALAGAFTDIAEEKAAE</sequence>
<proteinExistence type="predicted"/>
<name>A0A9E7N1W2_9CAUD</name>
<protein>
    <submittedName>
        <fullName evidence="1">Uncharacterized protein</fullName>
    </submittedName>
</protein>
<evidence type="ECO:0000313" key="1">
    <source>
        <dbReference type="EMBL" id="UTC28346.1"/>
    </source>
</evidence>
<reference evidence="1" key="1">
    <citation type="submission" date="2022-04" db="EMBL/GenBank/DDBJ databases">
        <authorList>
            <person name="Friedrich I."/>
            <person name="Schneider D."/>
            <person name="Poehlein A."/>
            <person name="Hertel R."/>
            <person name="Daniel R."/>
        </authorList>
    </citation>
    <scope>NUCLEOTIDE SEQUENCE</scope>
</reference>
<keyword evidence="2" id="KW-1185">Reference proteome</keyword>
<gene>
    <name evidence="1" type="ORF">GURKE_03190</name>
</gene>
<evidence type="ECO:0000313" key="2">
    <source>
        <dbReference type="Proteomes" id="UP001055634"/>
    </source>
</evidence>
<organism evidence="1 2">
    <name type="scientific">Brevundimonas phage vB_BpoS-Gurke</name>
    <dbReference type="NCBI Taxonomy" id="2948599"/>
    <lineage>
        <taxon>Viruses</taxon>
        <taxon>Duplodnaviria</taxon>
        <taxon>Heunggongvirae</taxon>
        <taxon>Uroviricota</taxon>
        <taxon>Caudoviricetes</taxon>
        <taxon>Jeanschmidtviridae</taxon>
        <taxon>Kikimoravirus</taxon>
        <taxon>Kikimoravirus gurke</taxon>
    </lineage>
</organism>
<dbReference type="Proteomes" id="UP001055634">
    <property type="component" value="Segment"/>
</dbReference>
<accession>A0A9E7N1W2</accession>
<dbReference type="EMBL" id="ON529850">
    <property type="protein sequence ID" value="UTC28346.1"/>
    <property type="molecule type" value="Genomic_DNA"/>
</dbReference>